<feature type="signal peptide" evidence="1">
    <location>
        <begin position="1"/>
        <end position="20"/>
    </location>
</feature>
<reference evidence="3" key="2">
    <citation type="submission" date="2015-08" db="UniProtKB">
        <authorList>
            <consortium name="WormBaseParasite"/>
        </authorList>
    </citation>
    <scope>IDENTIFICATION</scope>
</reference>
<dbReference type="WBParaSite" id="SVE_0106500.1">
    <property type="protein sequence ID" value="SVE_0106500.1"/>
    <property type="gene ID" value="SVE_0106500"/>
</dbReference>
<dbReference type="Proteomes" id="UP000035680">
    <property type="component" value="Unassembled WGS sequence"/>
</dbReference>
<evidence type="ECO:0000313" key="3">
    <source>
        <dbReference type="WBParaSite" id="SVE_0106500.1"/>
    </source>
</evidence>
<accession>A0A0K0EX11</accession>
<dbReference type="STRING" id="75913.A0A0K0EX11"/>
<reference evidence="2" key="1">
    <citation type="submission" date="2014-07" db="EMBL/GenBank/DDBJ databases">
        <authorList>
            <person name="Martin A.A"/>
            <person name="De Silva N."/>
        </authorList>
    </citation>
    <scope>NUCLEOTIDE SEQUENCE</scope>
</reference>
<evidence type="ECO:0000313" key="2">
    <source>
        <dbReference type="Proteomes" id="UP000035680"/>
    </source>
</evidence>
<organism evidence="2 3">
    <name type="scientific">Strongyloides venezuelensis</name>
    <name type="common">Threadworm</name>
    <dbReference type="NCBI Taxonomy" id="75913"/>
    <lineage>
        <taxon>Eukaryota</taxon>
        <taxon>Metazoa</taxon>
        <taxon>Ecdysozoa</taxon>
        <taxon>Nematoda</taxon>
        <taxon>Chromadorea</taxon>
        <taxon>Rhabditida</taxon>
        <taxon>Tylenchina</taxon>
        <taxon>Panagrolaimomorpha</taxon>
        <taxon>Strongyloidoidea</taxon>
        <taxon>Strongyloididae</taxon>
        <taxon>Strongyloides</taxon>
    </lineage>
</organism>
<feature type="chain" id="PRO_5005329061" evidence="1">
    <location>
        <begin position="21"/>
        <end position="264"/>
    </location>
</feature>
<evidence type="ECO:0000256" key="1">
    <source>
        <dbReference type="SAM" id="SignalP"/>
    </source>
</evidence>
<keyword evidence="1" id="KW-0732">Signal</keyword>
<keyword evidence="2" id="KW-1185">Reference proteome</keyword>
<proteinExistence type="predicted"/>
<protein>
    <submittedName>
        <fullName evidence="3">CPG4 domain-containing protein</fullName>
    </submittedName>
</protein>
<dbReference type="AlphaFoldDB" id="A0A0K0EX11"/>
<sequence length="264" mass="30858">MKKYILFWYLLTVVLRLLNSSKQFNSSSLESKKEQKNNGVNNCVLKCKDEHMKAMGSEWTADFAFPLLGLVSTNSSIEMAQIKAQEICYENDNLEKCLKRCPKSDERKLLLLGLKPWEDVCRNLKQLKVHFTCWRKNMESLAVSCRNENSILISRLRDFSTNRSLPFVKIICSSFNNLSNCSLFDYQKYCGNGTTKLLKKFYQTSKYAVNEMLKVKFTTLPEECENDMDKKWLKNLEQNSYAKKLSFQFLPFLSITFCILLYFS</sequence>
<name>A0A0K0EX11_STRVS</name>